<dbReference type="HOGENOM" id="CLU_1156886_0_0_1"/>
<dbReference type="OMA" id="WRRFYHG"/>
<evidence type="ECO:0000313" key="2">
    <source>
        <dbReference type="Proteomes" id="UP000029665"/>
    </source>
</evidence>
<dbReference type="AlphaFoldDB" id="A0A060S3J7"/>
<evidence type="ECO:0000313" key="1">
    <source>
        <dbReference type="EMBL" id="CDO68865.1"/>
    </source>
</evidence>
<organism evidence="1 2">
    <name type="scientific">Pycnoporus cinnabarinus</name>
    <name type="common">Cinnabar-red polypore</name>
    <name type="synonym">Trametes cinnabarina</name>
    <dbReference type="NCBI Taxonomy" id="5643"/>
    <lineage>
        <taxon>Eukaryota</taxon>
        <taxon>Fungi</taxon>
        <taxon>Dikarya</taxon>
        <taxon>Basidiomycota</taxon>
        <taxon>Agaricomycotina</taxon>
        <taxon>Agaricomycetes</taxon>
        <taxon>Polyporales</taxon>
        <taxon>Polyporaceae</taxon>
        <taxon>Trametes</taxon>
    </lineage>
</organism>
<reference evidence="1" key="1">
    <citation type="submission" date="2014-01" db="EMBL/GenBank/DDBJ databases">
        <title>The genome of the white-rot fungus Pycnoporus cinnabarinus: a basidiomycete model with a versatile arsenal for lignocellulosic biomass breakdown.</title>
        <authorList>
            <person name="Levasseur A."/>
            <person name="Lomascolo A."/>
            <person name="Ruiz-Duenas F.J."/>
            <person name="Uzan E."/>
            <person name="Piumi F."/>
            <person name="Kues U."/>
            <person name="Ram A.F.J."/>
            <person name="Murat C."/>
            <person name="Haon M."/>
            <person name="Benoit I."/>
            <person name="Arfi Y."/>
            <person name="Chevret D."/>
            <person name="Drula E."/>
            <person name="Kwon M.J."/>
            <person name="Gouret P."/>
            <person name="Lesage-Meessen L."/>
            <person name="Lombard V."/>
            <person name="Mariette J."/>
            <person name="Noirot C."/>
            <person name="Park J."/>
            <person name="Patyshakuliyeva A."/>
            <person name="Wieneger R.A.B."/>
            <person name="Wosten H.A.B."/>
            <person name="Martin F."/>
            <person name="Coutinho P.M."/>
            <person name="de Vries R."/>
            <person name="Martinez A.T."/>
            <person name="Klopp C."/>
            <person name="Pontarotti P."/>
            <person name="Henrissat B."/>
            <person name="Record E."/>
        </authorList>
    </citation>
    <scope>NUCLEOTIDE SEQUENCE [LARGE SCALE GENOMIC DNA]</scope>
    <source>
        <strain evidence="1">BRFM137</strain>
    </source>
</reference>
<gene>
    <name evidence="1" type="ORF">BN946_scf185000.g8</name>
</gene>
<protein>
    <submittedName>
        <fullName evidence="1">Uncharacterized protein</fullName>
    </submittedName>
</protein>
<dbReference type="OrthoDB" id="2733483at2759"/>
<accession>A0A060S3J7</accession>
<dbReference type="STRING" id="5643.A0A060S3J7"/>
<keyword evidence="2" id="KW-1185">Reference proteome</keyword>
<dbReference type="Proteomes" id="UP000029665">
    <property type="component" value="Unassembled WGS sequence"/>
</dbReference>
<sequence length="240" mass="26679">MDPRRLAATGYPAVTTFNSALMDWQEAQSYALSSITTATCHLNGGLDRNIGRTSDKVLIVRVAVRTDIPASERNPGNSFKLLDVSMGNLGDMGLAGSAWEESLREFERTVNGLREELSDGTIAGMMPGVLIVVDTGLIVMRHHIVHRRTPDGHIRDAHTRAVFLDIGRMCANAINAGYVLRPSTECHPNVGTLVRRKRTWGWEIDKNWNWAIDAARLFPPETSISRLDPRDVWTGFWGLD</sequence>
<dbReference type="EMBL" id="CCBP010000028">
    <property type="protein sequence ID" value="CDO68865.1"/>
    <property type="molecule type" value="Genomic_DNA"/>
</dbReference>
<comment type="caution">
    <text evidence="1">The sequence shown here is derived from an EMBL/GenBank/DDBJ whole genome shotgun (WGS) entry which is preliminary data.</text>
</comment>
<proteinExistence type="predicted"/>
<name>A0A060S3J7_PYCCI</name>